<dbReference type="InterPro" id="IPR000834">
    <property type="entry name" value="Peptidase_M14"/>
</dbReference>
<dbReference type="GO" id="GO:0004180">
    <property type="term" value="F:carboxypeptidase activity"/>
    <property type="evidence" value="ECO:0007669"/>
    <property type="project" value="UniProtKB-KW"/>
</dbReference>
<dbReference type="EMBL" id="JBFDAA010000022">
    <property type="protein sequence ID" value="KAL1110330.1"/>
    <property type="molecule type" value="Genomic_DNA"/>
</dbReference>
<dbReference type="SUPFAM" id="SSF53187">
    <property type="entry name" value="Zn-dependent exopeptidases"/>
    <property type="match status" value="1"/>
</dbReference>
<dbReference type="PRINTS" id="PR00765">
    <property type="entry name" value="CRBOXYPTASEA"/>
</dbReference>
<comment type="similarity">
    <text evidence="2 9">Belongs to the peptidase M14 family.</text>
</comment>
<keyword evidence="12" id="KW-1185">Reference proteome</keyword>
<name>A0ABD0YGX7_9HEMI</name>
<keyword evidence="5" id="KW-0479">Metal-binding</keyword>
<protein>
    <recommendedName>
        <fullName evidence="10">Peptidase M14 domain-containing protein</fullName>
    </recommendedName>
</protein>
<evidence type="ECO:0000256" key="5">
    <source>
        <dbReference type="ARBA" id="ARBA00022723"/>
    </source>
</evidence>
<reference evidence="11 12" key="1">
    <citation type="submission" date="2024-07" db="EMBL/GenBank/DDBJ databases">
        <title>Chromosome-level genome assembly of the water stick insect Ranatra chinensis (Heteroptera: Nepidae).</title>
        <authorList>
            <person name="Liu X."/>
        </authorList>
    </citation>
    <scope>NUCLEOTIDE SEQUENCE [LARGE SCALE GENOMIC DNA]</scope>
    <source>
        <strain evidence="11">Cailab_2021Rc</strain>
        <tissue evidence="11">Muscle</tissue>
    </source>
</reference>
<dbReference type="SMART" id="SM00631">
    <property type="entry name" value="Zn_pept"/>
    <property type="match status" value="1"/>
</dbReference>
<evidence type="ECO:0000256" key="6">
    <source>
        <dbReference type="ARBA" id="ARBA00022801"/>
    </source>
</evidence>
<dbReference type="AlphaFoldDB" id="A0ABD0YGX7"/>
<evidence type="ECO:0000256" key="4">
    <source>
        <dbReference type="ARBA" id="ARBA00022670"/>
    </source>
</evidence>
<dbReference type="InterPro" id="IPR057247">
    <property type="entry name" value="CARBOXYPEPT_ZN_2"/>
</dbReference>
<evidence type="ECO:0000313" key="12">
    <source>
        <dbReference type="Proteomes" id="UP001558652"/>
    </source>
</evidence>
<organism evidence="11 12">
    <name type="scientific">Ranatra chinensis</name>
    <dbReference type="NCBI Taxonomy" id="642074"/>
    <lineage>
        <taxon>Eukaryota</taxon>
        <taxon>Metazoa</taxon>
        <taxon>Ecdysozoa</taxon>
        <taxon>Arthropoda</taxon>
        <taxon>Hexapoda</taxon>
        <taxon>Insecta</taxon>
        <taxon>Pterygota</taxon>
        <taxon>Neoptera</taxon>
        <taxon>Paraneoptera</taxon>
        <taxon>Hemiptera</taxon>
        <taxon>Heteroptera</taxon>
        <taxon>Panheteroptera</taxon>
        <taxon>Nepomorpha</taxon>
        <taxon>Nepidae</taxon>
        <taxon>Ranatrinae</taxon>
        <taxon>Ranatra</taxon>
    </lineage>
</organism>
<dbReference type="PROSITE" id="PS52035">
    <property type="entry name" value="PEPTIDASE_M14"/>
    <property type="match status" value="1"/>
</dbReference>
<evidence type="ECO:0000256" key="8">
    <source>
        <dbReference type="ARBA" id="ARBA00023180"/>
    </source>
</evidence>
<comment type="cofactor">
    <cofactor evidence="1">
        <name>Zn(2+)</name>
        <dbReference type="ChEBI" id="CHEBI:29105"/>
    </cofactor>
</comment>
<dbReference type="PANTHER" id="PTHR11532:SF62">
    <property type="entry name" value="CARBOXYPEPTIDASE D"/>
    <property type="match status" value="1"/>
</dbReference>
<feature type="domain" description="Peptidase M14" evidence="10">
    <location>
        <begin position="1"/>
        <end position="235"/>
    </location>
</feature>
<dbReference type="GO" id="GO:0046872">
    <property type="term" value="F:metal ion binding"/>
    <property type="evidence" value="ECO:0007669"/>
    <property type="project" value="UniProtKB-KW"/>
</dbReference>
<keyword evidence="4" id="KW-0645">Protease</keyword>
<dbReference type="GO" id="GO:0006508">
    <property type="term" value="P:proteolysis"/>
    <property type="evidence" value="ECO:0007669"/>
    <property type="project" value="UniProtKB-KW"/>
</dbReference>
<evidence type="ECO:0000256" key="1">
    <source>
        <dbReference type="ARBA" id="ARBA00001947"/>
    </source>
</evidence>
<evidence type="ECO:0000256" key="2">
    <source>
        <dbReference type="ARBA" id="ARBA00005988"/>
    </source>
</evidence>
<evidence type="ECO:0000256" key="9">
    <source>
        <dbReference type="PROSITE-ProRule" id="PRU01379"/>
    </source>
</evidence>
<evidence type="ECO:0000313" key="11">
    <source>
        <dbReference type="EMBL" id="KAL1110330.1"/>
    </source>
</evidence>
<dbReference type="InterPro" id="IPR050753">
    <property type="entry name" value="Peptidase_M14_domain"/>
</dbReference>
<dbReference type="FunFam" id="3.40.630.10:FF:000020">
    <property type="entry name" value="Carboxypeptidase D"/>
    <property type="match status" value="1"/>
</dbReference>
<keyword evidence="6" id="KW-0378">Hydrolase</keyword>
<evidence type="ECO:0000259" key="10">
    <source>
        <dbReference type="PROSITE" id="PS52035"/>
    </source>
</evidence>
<accession>A0ABD0YGX7</accession>
<dbReference type="Proteomes" id="UP001558652">
    <property type="component" value="Unassembled WGS sequence"/>
</dbReference>
<feature type="active site" description="Proton donor/acceptor" evidence="9">
    <location>
        <position position="205"/>
    </location>
</feature>
<dbReference type="PANTHER" id="PTHR11532">
    <property type="entry name" value="PROTEASE M14 CARBOXYPEPTIDASE"/>
    <property type="match status" value="1"/>
</dbReference>
<keyword evidence="7" id="KW-0862">Zinc</keyword>
<evidence type="ECO:0000256" key="3">
    <source>
        <dbReference type="ARBA" id="ARBA00022645"/>
    </source>
</evidence>
<dbReference type="Pfam" id="PF00246">
    <property type="entry name" value="Peptidase_M14"/>
    <property type="match status" value="1"/>
</dbReference>
<comment type="caution">
    <text evidence="11">The sequence shown here is derived from an EMBL/GenBank/DDBJ whole genome shotgun (WGS) entry which is preliminary data.</text>
</comment>
<gene>
    <name evidence="11" type="ORF">AAG570_007863</name>
</gene>
<evidence type="ECO:0000256" key="7">
    <source>
        <dbReference type="ARBA" id="ARBA00022833"/>
    </source>
</evidence>
<sequence length="274" mass="31626">MKFVANMHGNEVVGRETMILLIQYLCQNYGLDERVTRIVKSTRIHIMPSMNPDGYEISHEGDNQSIVGRPNANNVDLNRNFPDHYFQENQVQEVETAAVMNWIHQYPFVLSANLHGGALVVNYPFDDNINKKDGIANLTPDHKTFVLLAKAYASAHPLMKKGTQCSDSSEYFPEGITNGAVWYNVEGGMQDYNYLSSNCMEITIEMGCQKFPYASRLPQFWLDNKDSLLLFIEQVYSDIYYDLVNFFYCFKNIIVACKFYSNLRWLIRSTHIYV</sequence>
<dbReference type="PROSITE" id="PS00133">
    <property type="entry name" value="CARBOXYPEPT_ZN_2"/>
    <property type="match status" value="1"/>
</dbReference>
<keyword evidence="8" id="KW-0325">Glycoprotein</keyword>
<dbReference type="CDD" id="cd03858">
    <property type="entry name" value="M14_CP_N-E_like"/>
    <property type="match status" value="1"/>
</dbReference>
<keyword evidence="3" id="KW-0121">Carboxypeptidase</keyword>
<proteinExistence type="inferred from homology"/>
<dbReference type="Gene3D" id="3.40.630.10">
    <property type="entry name" value="Zn peptidases"/>
    <property type="match status" value="1"/>
</dbReference>